<organism evidence="9 10">
    <name type="scientific">Micromonospora siamensis</name>
    <dbReference type="NCBI Taxonomy" id="299152"/>
    <lineage>
        <taxon>Bacteria</taxon>
        <taxon>Bacillati</taxon>
        <taxon>Actinomycetota</taxon>
        <taxon>Actinomycetes</taxon>
        <taxon>Micromonosporales</taxon>
        <taxon>Micromonosporaceae</taxon>
        <taxon>Micromonospora</taxon>
    </lineage>
</organism>
<name>A0A1C5HEI2_9ACTN</name>
<keyword evidence="4 7" id="KW-0812">Transmembrane</keyword>
<feature type="transmembrane region" description="Helical" evidence="7">
    <location>
        <begin position="327"/>
        <end position="347"/>
    </location>
</feature>
<keyword evidence="6 7" id="KW-0472">Membrane</keyword>
<dbReference type="AlphaFoldDB" id="A0A1C5HEI2"/>
<dbReference type="PANTHER" id="PTHR23513:SF6">
    <property type="entry name" value="MAJOR FACILITATOR SUPERFAMILY ASSOCIATED DOMAIN-CONTAINING PROTEIN"/>
    <property type="match status" value="1"/>
</dbReference>
<sequence>MSSPKIQDSVPGPPDPGVVQQAPKVPLSRNRNYLLLLTGQTISELGSAASAVAFPLLALAITGSSVQAGVVGFANMAARLLCGLPSGAIVDRFDRRKVMLTSEFFRALSMSVLAVALLFGQAGFVLILVCAAAEGIFGALFAPAEEAALPQIVPAEQYQTALAGLAGRAYLGITIGPAIGGFLFGLQRMLPFVVDAISYTFSFVLLLFVRLKPGAPRVEPSNVMNETMRGLRWVFGEARIRVTFLCAVGLNLVFNTVLFVVIIVSNDRGVGAGEIGLMVAMIGVGGLSGALVAPALTTRLRPYALVIGLAWLCTFLVPVLLVAPAGIGFGVVLAAMAFLTPAATTSIQGVQMALTPDGMRGRMSAASQLSGGVSGSLGPLIGGFLVGFGSANGAIIICAAALLVLAVLTSASGTLRKLRAQDVVERLSETVE</sequence>
<keyword evidence="2" id="KW-0813">Transport</keyword>
<evidence type="ECO:0000256" key="1">
    <source>
        <dbReference type="ARBA" id="ARBA00004651"/>
    </source>
</evidence>
<evidence type="ECO:0000256" key="2">
    <source>
        <dbReference type="ARBA" id="ARBA00022448"/>
    </source>
</evidence>
<feature type="transmembrane region" description="Helical" evidence="7">
    <location>
        <begin position="165"/>
        <end position="184"/>
    </location>
</feature>
<reference evidence="9 10" key="1">
    <citation type="submission" date="2016-06" db="EMBL/GenBank/DDBJ databases">
        <authorList>
            <person name="Kjaerup R.B."/>
            <person name="Dalgaard T.S."/>
            <person name="Juul-Madsen H.R."/>
        </authorList>
    </citation>
    <scope>NUCLEOTIDE SEQUENCE [LARGE SCALE GENOMIC DNA]</scope>
    <source>
        <strain evidence="9 10">DSM 45097</strain>
    </source>
</reference>
<feature type="transmembrane region" description="Helical" evidence="7">
    <location>
        <begin position="52"/>
        <end position="77"/>
    </location>
</feature>
<dbReference type="Pfam" id="PF05977">
    <property type="entry name" value="MFS_3"/>
    <property type="match status" value="1"/>
</dbReference>
<evidence type="ECO:0000256" key="6">
    <source>
        <dbReference type="ARBA" id="ARBA00023136"/>
    </source>
</evidence>
<dbReference type="Gene3D" id="1.20.1250.20">
    <property type="entry name" value="MFS general substrate transporter like domains"/>
    <property type="match status" value="1"/>
</dbReference>
<comment type="subcellular location">
    <subcellularLocation>
        <location evidence="1">Cell membrane</location>
        <topology evidence="1">Multi-pass membrane protein</topology>
    </subcellularLocation>
</comment>
<evidence type="ECO:0000256" key="7">
    <source>
        <dbReference type="SAM" id="Phobius"/>
    </source>
</evidence>
<dbReference type="SUPFAM" id="SSF103473">
    <property type="entry name" value="MFS general substrate transporter"/>
    <property type="match status" value="1"/>
</dbReference>
<protein>
    <submittedName>
        <fullName evidence="9">Predicted arabinose efflux permease, MFS family</fullName>
    </submittedName>
</protein>
<dbReference type="RefSeq" id="WP_088969892.1">
    <property type="nucleotide sequence ID" value="NZ_JBHLYF010000031.1"/>
</dbReference>
<evidence type="ECO:0000256" key="4">
    <source>
        <dbReference type="ARBA" id="ARBA00022692"/>
    </source>
</evidence>
<dbReference type="InterPro" id="IPR020846">
    <property type="entry name" value="MFS_dom"/>
</dbReference>
<dbReference type="PANTHER" id="PTHR23513">
    <property type="entry name" value="INTEGRAL MEMBRANE EFFLUX PROTEIN-RELATED"/>
    <property type="match status" value="1"/>
</dbReference>
<dbReference type="Proteomes" id="UP000198210">
    <property type="component" value="Chromosome I"/>
</dbReference>
<keyword evidence="10" id="KW-1185">Reference proteome</keyword>
<proteinExistence type="predicted"/>
<evidence type="ECO:0000313" key="9">
    <source>
        <dbReference type="EMBL" id="SCG44415.1"/>
    </source>
</evidence>
<evidence type="ECO:0000313" key="10">
    <source>
        <dbReference type="Proteomes" id="UP000198210"/>
    </source>
</evidence>
<dbReference type="InterPro" id="IPR036259">
    <property type="entry name" value="MFS_trans_sf"/>
</dbReference>
<feature type="transmembrane region" description="Helical" evidence="7">
    <location>
        <begin position="242"/>
        <end position="263"/>
    </location>
</feature>
<dbReference type="InterPro" id="IPR010290">
    <property type="entry name" value="TM_effector"/>
</dbReference>
<dbReference type="PROSITE" id="PS50850">
    <property type="entry name" value="MFS"/>
    <property type="match status" value="1"/>
</dbReference>
<dbReference type="GO" id="GO:0005886">
    <property type="term" value="C:plasma membrane"/>
    <property type="evidence" value="ECO:0007669"/>
    <property type="project" value="UniProtKB-SubCell"/>
</dbReference>
<evidence type="ECO:0000256" key="5">
    <source>
        <dbReference type="ARBA" id="ARBA00022989"/>
    </source>
</evidence>
<accession>A0A1C5HEI2</accession>
<evidence type="ECO:0000259" key="8">
    <source>
        <dbReference type="PROSITE" id="PS50850"/>
    </source>
</evidence>
<feature type="transmembrane region" description="Helical" evidence="7">
    <location>
        <begin position="303"/>
        <end position="321"/>
    </location>
</feature>
<gene>
    <name evidence="9" type="ORF">GA0074704_1585</name>
</gene>
<feature type="transmembrane region" description="Helical" evidence="7">
    <location>
        <begin position="368"/>
        <end position="388"/>
    </location>
</feature>
<dbReference type="EMBL" id="LT607751">
    <property type="protein sequence ID" value="SCG44415.1"/>
    <property type="molecule type" value="Genomic_DNA"/>
</dbReference>
<dbReference type="GO" id="GO:0022857">
    <property type="term" value="F:transmembrane transporter activity"/>
    <property type="evidence" value="ECO:0007669"/>
    <property type="project" value="InterPro"/>
</dbReference>
<feature type="domain" description="Major facilitator superfamily (MFS) profile" evidence="8">
    <location>
        <begin position="32"/>
        <end position="417"/>
    </location>
</feature>
<keyword evidence="3" id="KW-1003">Cell membrane</keyword>
<keyword evidence="5 7" id="KW-1133">Transmembrane helix</keyword>
<feature type="transmembrane region" description="Helical" evidence="7">
    <location>
        <begin position="394"/>
        <end position="411"/>
    </location>
</feature>
<dbReference type="CDD" id="cd06173">
    <property type="entry name" value="MFS_MefA_like"/>
    <property type="match status" value="1"/>
</dbReference>
<evidence type="ECO:0000256" key="3">
    <source>
        <dbReference type="ARBA" id="ARBA00022475"/>
    </source>
</evidence>
<feature type="transmembrane region" description="Helical" evidence="7">
    <location>
        <begin position="275"/>
        <end position="296"/>
    </location>
</feature>